<dbReference type="EMBL" id="FNMZ01000010">
    <property type="protein sequence ID" value="SDX80136.1"/>
    <property type="molecule type" value="Genomic_DNA"/>
</dbReference>
<dbReference type="PANTHER" id="PTHR43296">
    <property type="entry name" value="PEROXISOMAL 2,4-DIENOYL-COA REDUCTASE"/>
    <property type="match status" value="1"/>
</dbReference>
<dbReference type="SUPFAM" id="SSF51735">
    <property type="entry name" value="NAD(P)-binding Rossmann-fold domains"/>
    <property type="match status" value="1"/>
</dbReference>
<dbReference type="InterPro" id="IPR036291">
    <property type="entry name" value="NAD(P)-bd_dom_sf"/>
</dbReference>
<evidence type="ECO:0000256" key="3">
    <source>
        <dbReference type="ARBA" id="ARBA00023002"/>
    </source>
</evidence>
<organism evidence="5 6">
    <name type="scientific">Albimonas donghaensis</name>
    <dbReference type="NCBI Taxonomy" id="356660"/>
    <lineage>
        <taxon>Bacteria</taxon>
        <taxon>Pseudomonadati</taxon>
        <taxon>Pseudomonadota</taxon>
        <taxon>Alphaproteobacteria</taxon>
        <taxon>Rhodobacterales</taxon>
        <taxon>Paracoccaceae</taxon>
        <taxon>Albimonas</taxon>
    </lineage>
</organism>
<reference evidence="5 6" key="1">
    <citation type="submission" date="2016-10" db="EMBL/GenBank/DDBJ databases">
        <authorList>
            <person name="de Groot N.N."/>
        </authorList>
    </citation>
    <scope>NUCLEOTIDE SEQUENCE [LARGE SCALE GENOMIC DNA]</scope>
    <source>
        <strain evidence="5 6">DSM 17890</strain>
    </source>
</reference>
<evidence type="ECO:0000256" key="2">
    <source>
        <dbReference type="ARBA" id="ARBA00022857"/>
    </source>
</evidence>
<dbReference type="InterPro" id="IPR002347">
    <property type="entry name" value="SDR_fam"/>
</dbReference>
<dbReference type="FunFam" id="3.40.50.720:FF:000084">
    <property type="entry name" value="Short-chain dehydrogenase reductase"/>
    <property type="match status" value="1"/>
</dbReference>
<gene>
    <name evidence="5" type="ORF">SAMN05444336_110108</name>
</gene>
<dbReference type="PRINTS" id="PR00081">
    <property type="entry name" value="GDHRDH"/>
</dbReference>
<dbReference type="GO" id="GO:0009062">
    <property type="term" value="P:fatty acid catabolic process"/>
    <property type="evidence" value="ECO:0007669"/>
    <property type="project" value="InterPro"/>
</dbReference>
<dbReference type="InterPro" id="IPR045017">
    <property type="entry name" value="DECR2-like"/>
</dbReference>
<dbReference type="SMART" id="SM00822">
    <property type="entry name" value="PKS_KR"/>
    <property type="match status" value="1"/>
</dbReference>
<proteinExistence type="inferred from homology"/>
<dbReference type="Gene3D" id="3.40.50.720">
    <property type="entry name" value="NAD(P)-binding Rossmann-like Domain"/>
    <property type="match status" value="1"/>
</dbReference>
<evidence type="ECO:0000313" key="6">
    <source>
        <dbReference type="Proteomes" id="UP000199118"/>
    </source>
</evidence>
<sequence>MSAPSFDFTGKTVFVAGGTSGINQGIAEAFGRAGASVAVFSRSQDKVDAAVARLEALGAPAFGAAGDVRQPEAVEAALKGCHETFGEIDVVVSGAAGNFLAPALDMSPNAFKTVIDIDLLGTFNVLRLSHAYLRKPGASLITISAPQSTAPTAMQAHACAAKAGIDMLTKVLALEWGEHGIRVNAIVPGPIGGTEGLDRLANSPEAMELMLSRTPLGRVGTLDDCANMAMMLAADLTSYVTGAIIPVDGGRTMTGGGSYGSKVPPRNA</sequence>
<dbReference type="Proteomes" id="UP000199118">
    <property type="component" value="Unassembled WGS sequence"/>
</dbReference>
<evidence type="ECO:0000259" key="4">
    <source>
        <dbReference type="SMART" id="SM00822"/>
    </source>
</evidence>
<dbReference type="STRING" id="356660.SAMN05444336_110108"/>
<feature type="domain" description="Ketoreductase" evidence="4">
    <location>
        <begin position="11"/>
        <end position="189"/>
    </location>
</feature>
<protein>
    <submittedName>
        <fullName evidence="5">NAD(P)-dependent dehydrogenase, short-chain alcohol dehydrogenase family</fullName>
    </submittedName>
</protein>
<dbReference type="NCBIfam" id="NF005752">
    <property type="entry name" value="PRK07576.1"/>
    <property type="match status" value="1"/>
</dbReference>
<dbReference type="RefSeq" id="WP_092684798.1">
    <property type="nucleotide sequence ID" value="NZ_FNMZ01000010.1"/>
</dbReference>
<keyword evidence="6" id="KW-1185">Reference proteome</keyword>
<comment type="similarity">
    <text evidence="1">Belongs to the short-chain dehydrogenases/reductases (SDR) family.</text>
</comment>
<name>A0A1H3EMZ1_9RHOB</name>
<dbReference type="GO" id="GO:0008670">
    <property type="term" value="F:2,4-dienoyl-CoA reductase (NADPH) activity"/>
    <property type="evidence" value="ECO:0007669"/>
    <property type="project" value="InterPro"/>
</dbReference>
<keyword evidence="2" id="KW-0521">NADP</keyword>
<dbReference type="AlphaFoldDB" id="A0A1H3EMZ1"/>
<keyword evidence="3" id="KW-0560">Oxidoreductase</keyword>
<accession>A0A1H3EMZ1</accession>
<evidence type="ECO:0000256" key="1">
    <source>
        <dbReference type="ARBA" id="ARBA00006484"/>
    </source>
</evidence>
<dbReference type="OrthoDB" id="9797020at2"/>
<dbReference type="Pfam" id="PF13561">
    <property type="entry name" value="adh_short_C2"/>
    <property type="match status" value="1"/>
</dbReference>
<evidence type="ECO:0000313" key="5">
    <source>
        <dbReference type="EMBL" id="SDX80136.1"/>
    </source>
</evidence>
<dbReference type="PANTHER" id="PTHR43296:SF2">
    <property type="entry name" value="PEROXISOMAL 2,4-DIENOYL-COA REDUCTASE [(3E)-ENOYL-COA-PRODUCING]"/>
    <property type="match status" value="1"/>
</dbReference>
<dbReference type="InterPro" id="IPR057326">
    <property type="entry name" value="KR_dom"/>
</dbReference>